<name>A0A7J8TZP8_9ROSI</name>
<dbReference type="EMBL" id="JABFAB010000003">
    <property type="protein sequence ID" value="MBA0643633.1"/>
    <property type="molecule type" value="Genomic_DNA"/>
</dbReference>
<accession>A0A7J8TZP8</accession>
<sequence length="273" mass="31479">MDFGFCRSQNSRVFVTHQIQECRRCSAEKETLIHVLKDCPISRAILSLGGLENSLITKDYHCCIDWLEDVMWVLNKRATADLMITLWNSWNNRNNFIFRGKEEEAHVVWERARTLSKDFCIFNLINDQLLPANPAVKRWEKPPRGYVKINFDASVSNNRTGFGVIDRDDEGFVIGGDEGLKNEMMLVEWAEIYAFEESIKKVCALNIKTIVVFETENASLVNRVKHHSTDVTIFGARVKKIIIALENFKSTTLCYANWCCNTMADFICKKSEF</sequence>
<evidence type="ECO:0000259" key="1">
    <source>
        <dbReference type="Pfam" id="PF13456"/>
    </source>
</evidence>
<organism evidence="2 3">
    <name type="scientific">Gossypium klotzschianum</name>
    <dbReference type="NCBI Taxonomy" id="34286"/>
    <lineage>
        <taxon>Eukaryota</taxon>
        <taxon>Viridiplantae</taxon>
        <taxon>Streptophyta</taxon>
        <taxon>Embryophyta</taxon>
        <taxon>Tracheophyta</taxon>
        <taxon>Spermatophyta</taxon>
        <taxon>Magnoliopsida</taxon>
        <taxon>eudicotyledons</taxon>
        <taxon>Gunneridae</taxon>
        <taxon>Pentapetalae</taxon>
        <taxon>rosids</taxon>
        <taxon>malvids</taxon>
        <taxon>Malvales</taxon>
        <taxon>Malvaceae</taxon>
        <taxon>Malvoideae</taxon>
        <taxon>Gossypium</taxon>
    </lineage>
</organism>
<dbReference type="CDD" id="cd06222">
    <property type="entry name" value="RNase_H_like"/>
    <property type="match status" value="1"/>
</dbReference>
<comment type="caution">
    <text evidence="2">The sequence shown here is derived from an EMBL/GenBank/DDBJ whole genome shotgun (WGS) entry which is preliminary data.</text>
</comment>
<evidence type="ECO:0000313" key="2">
    <source>
        <dbReference type="EMBL" id="MBA0643633.1"/>
    </source>
</evidence>
<dbReference type="Proteomes" id="UP000593573">
    <property type="component" value="Unassembled WGS sequence"/>
</dbReference>
<dbReference type="Pfam" id="PF13456">
    <property type="entry name" value="RVT_3"/>
    <property type="match status" value="1"/>
</dbReference>
<dbReference type="InterPro" id="IPR002156">
    <property type="entry name" value="RNaseH_domain"/>
</dbReference>
<dbReference type="PANTHER" id="PTHR47074">
    <property type="entry name" value="BNAC02G40300D PROTEIN"/>
    <property type="match status" value="1"/>
</dbReference>
<dbReference type="AlphaFoldDB" id="A0A7J8TZP8"/>
<dbReference type="OrthoDB" id="988822at2759"/>
<dbReference type="GO" id="GO:0004523">
    <property type="term" value="F:RNA-DNA hybrid ribonuclease activity"/>
    <property type="evidence" value="ECO:0007669"/>
    <property type="project" value="InterPro"/>
</dbReference>
<protein>
    <recommendedName>
        <fullName evidence="1">RNase H type-1 domain-containing protein</fullName>
    </recommendedName>
</protein>
<dbReference type="GO" id="GO:0003676">
    <property type="term" value="F:nucleic acid binding"/>
    <property type="evidence" value="ECO:0007669"/>
    <property type="project" value="InterPro"/>
</dbReference>
<evidence type="ECO:0000313" key="3">
    <source>
        <dbReference type="Proteomes" id="UP000593573"/>
    </source>
</evidence>
<reference evidence="2 3" key="1">
    <citation type="journal article" date="2019" name="Genome Biol. Evol.">
        <title>Insights into the evolution of the New World diploid cottons (Gossypium, subgenus Houzingenia) based on genome sequencing.</title>
        <authorList>
            <person name="Grover C.E."/>
            <person name="Arick M.A. 2nd"/>
            <person name="Thrash A."/>
            <person name="Conover J.L."/>
            <person name="Sanders W.S."/>
            <person name="Peterson D.G."/>
            <person name="Frelichowski J.E."/>
            <person name="Scheffler J.A."/>
            <person name="Scheffler B.E."/>
            <person name="Wendel J.F."/>
        </authorList>
    </citation>
    <scope>NUCLEOTIDE SEQUENCE [LARGE SCALE GENOMIC DNA]</scope>
    <source>
        <strain evidence="2">57</strain>
        <tissue evidence="2">Leaf</tissue>
    </source>
</reference>
<gene>
    <name evidence="2" type="ORF">Goklo_027904</name>
</gene>
<feature type="domain" description="RNase H type-1" evidence="1">
    <location>
        <begin position="150"/>
        <end position="270"/>
    </location>
</feature>
<dbReference type="PANTHER" id="PTHR47074:SF48">
    <property type="entry name" value="POLYNUCLEOTIDYL TRANSFERASE, RIBONUCLEASE H-LIKE SUPERFAMILY PROTEIN"/>
    <property type="match status" value="1"/>
</dbReference>
<keyword evidence="3" id="KW-1185">Reference proteome</keyword>
<dbReference type="InterPro" id="IPR052929">
    <property type="entry name" value="RNase_H-like_EbsB-rel"/>
</dbReference>
<dbReference type="InterPro" id="IPR044730">
    <property type="entry name" value="RNase_H-like_dom_plant"/>
</dbReference>
<proteinExistence type="predicted"/>